<feature type="region of interest" description="Disordered" evidence="1">
    <location>
        <begin position="70"/>
        <end position="91"/>
    </location>
</feature>
<keyword evidence="2" id="KW-1133">Transmembrane helix</keyword>
<dbReference type="Proteomes" id="UP001059617">
    <property type="component" value="Chromosome"/>
</dbReference>
<feature type="transmembrane region" description="Helical" evidence="2">
    <location>
        <begin position="36"/>
        <end position="56"/>
    </location>
</feature>
<evidence type="ECO:0000313" key="4">
    <source>
        <dbReference type="Proteomes" id="UP001059617"/>
    </source>
</evidence>
<dbReference type="RefSeq" id="WP_259858337.1">
    <property type="nucleotide sequence ID" value="NZ_BAAAST010000043.1"/>
</dbReference>
<accession>A0ABY5VTU4</accession>
<keyword evidence="2" id="KW-0812">Transmembrane</keyword>
<sequence>MDVNELRGALLSHIPDPDAVLRRLAAKRRAQRRRRMILWGSAFGIAVAVVVAALVWSAGAPQPLTTQAAQSGAAQMSSPSSSSTGPEAANGCGGMLLTETLARARQAGGSIVLAHGTLTGRSTADPEVQAEMVLNAVETLAGPPVADRTMVWLSTARGPSGPIPGADAGSLWAPDGSLFGIVWPQRLTNWPTGTTLRVAPVVDQQVIFSNAGCWAGVEGQPFTGKLAEVPGSDSYARAARTGFTAVPLDTVRRAATG</sequence>
<feature type="compositionally biased region" description="Low complexity" evidence="1">
    <location>
        <begin position="70"/>
        <end position="89"/>
    </location>
</feature>
<keyword evidence="4" id="KW-1185">Reference proteome</keyword>
<dbReference type="EMBL" id="CP073720">
    <property type="protein sequence ID" value="UWP80574.1"/>
    <property type="molecule type" value="Genomic_DNA"/>
</dbReference>
<name>A0ABY5VTU4_9ACTN</name>
<proteinExistence type="predicted"/>
<gene>
    <name evidence="3" type="ORF">Dfulv_36210</name>
</gene>
<evidence type="ECO:0000313" key="3">
    <source>
        <dbReference type="EMBL" id="UWP80574.1"/>
    </source>
</evidence>
<keyword evidence="2" id="KW-0472">Membrane</keyword>
<protein>
    <submittedName>
        <fullName evidence="3">Uncharacterized protein</fullName>
    </submittedName>
</protein>
<evidence type="ECO:0000256" key="2">
    <source>
        <dbReference type="SAM" id="Phobius"/>
    </source>
</evidence>
<reference evidence="3" key="2">
    <citation type="submission" date="2022-09" db="EMBL/GenBank/DDBJ databases">
        <title>Biosynthetic gene clusters of Dactylosporangioum fulvum.</title>
        <authorList>
            <person name="Caradec T."/>
        </authorList>
    </citation>
    <scope>NUCLEOTIDE SEQUENCE</scope>
    <source>
        <strain evidence="3">NRRL B-16292</strain>
    </source>
</reference>
<organism evidence="3 4">
    <name type="scientific">Dactylosporangium fulvum</name>
    <dbReference type="NCBI Taxonomy" id="53359"/>
    <lineage>
        <taxon>Bacteria</taxon>
        <taxon>Bacillati</taxon>
        <taxon>Actinomycetota</taxon>
        <taxon>Actinomycetes</taxon>
        <taxon>Micromonosporales</taxon>
        <taxon>Micromonosporaceae</taxon>
        <taxon>Dactylosporangium</taxon>
    </lineage>
</organism>
<evidence type="ECO:0000256" key="1">
    <source>
        <dbReference type="SAM" id="MobiDB-lite"/>
    </source>
</evidence>
<reference evidence="3" key="1">
    <citation type="submission" date="2021-04" db="EMBL/GenBank/DDBJ databases">
        <authorList>
            <person name="Hartkoorn R.C."/>
            <person name="Beaudoing E."/>
            <person name="Hot D."/>
        </authorList>
    </citation>
    <scope>NUCLEOTIDE SEQUENCE</scope>
    <source>
        <strain evidence="3">NRRL B-16292</strain>
    </source>
</reference>